<name>A0A450Z5F2_9GAMM</name>
<feature type="region of interest" description="Disordered" evidence="1">
    <location>
        <begin position="99"/>
        <end position="127"/>
    </location>
</feature>
<gene>
    <name evidence="2" type="ORF">BECKTC1821D_GA0114238_10661</name>
</gene>
<reference evidence="2" key="1">
    <citation type="submission" date="2019-02" db="EMBL/GenBank/DDBJ databases">
        <authorList>
            <person name="Gruber-Vodicka R. H."/>
            <person name="Seah K. B. B."/>
        </authorList>
    </citation>
    <scope>NUCLEOTIDE SEQUENCE</scope>
    <source>
        <strain evidence="2">BECK_BZ123</strain>
    </source>
</reference>
<sequence>MPAAHTQGKAGRQNLWKGIARLRLASATLAPPRYLQGTGHLFYGVMQDLGAQGLETVAILDHALSSRTDKEERQDNKGTSVGYLNAIVLKVGNGSAEGIAASGRSKSKAGDSVTNSVLPMPSTFRRA</sequence>
<protein>
    <submittedName>
        <fullName evidence="2">Uncharacterized protein</fullName>
    </submittedName>
</protein>
<organism evidence="2">
    <name type="scientific">Candidatus Kentrum sp. TC</name>
    <dbReference type="NCBI Taxonomy" id="2126339"/>
    <lineage>
        <taxon>Bacteria</taxon>
        <taxon>Pseudomonadati</taxon>
        <taxon>Pseudomonadota</taxon>
        <taxon>Gammaproteobacteria</taxon>
        <taxon>Candidatus Kentrum</taxon>
    </lineage>
</organism>
<evidence type="ECO:0000313" key="2">
    <source>
        <dbReference type="EMBL" id="VFK49027.1"/>
    </source>
</evidence>
<evidence type="ECO:0000256" key="1">
    <source>
        <dbReference type="SAM" id="MobiDB-lite"/>
    </source>
</evidence>
<dbReference type="EMBL" id="CAADFS010000066">
    <property type="protein sequence ID" value="VFK49027.1"/>
    <property type="molecule type" value="Genomic_DNA"/>
</dbReference>
<accession>A0A450Z5F2</accession>
<proteinExistence type="predicted"/>
<dbReference type="AlphaFoldDB" id="A0A450Z5F2"/>